<dbReference type="CDD" id="cd19941">
    <property type="entry name" value="TIL"/>
    <property type="match status" value="1"/>
</dbReference>
<reference evidence="3" key="2">
    <citation type="submission" date="2021-09" db="EMBL/GenBank/DDBJ databases">
        <authorList>
            <person name="Jia N."/>
            <person name="Wang J."/>
            <person name="Shi W."/>
            <person name="Du L."/>
            <person name="Sun Y."/>
            <person name="Zhan W."/>
            <person name="Jiang J."/>
            <person name="Wang Q."/>
            <person name="Zhang B."/>
            <person name="Ji P."/>
            <person name="Sakyi L.B."/>
            <person name="Cui X."/>
            <person name="Yuan T."/>
            <person name="Jiang B."/>
            <person name="Yang W."/>
            <person name="Lam T.T.-Y."/>
            <person name="Chang Q."/>
            <person name="Ding S."/>
            <person name="Wang X."/>
            <person name="Zhu J."/>
            <person name="Ruan X."/>
            <person name="Zhao L."/>
            <person name="Wei J."/>
            <person name="Que T."/>
            <person name="Du C."/>
            <person name="Cheng J."/>
            <person name="Dai P."/>
            <person name="Han X."/>
            <person name="Huang E."/>
            <person name="Gao Y."/>
            <person name="Liu J."/>
            <person name="Shao H."/>
            <person name="Ye R."/>
            <person name="Li L."/>
            <person name="Wei W."/>
            <person name="Wang X."/>
            <person name="Wang C."/>
            <person name="Huo Q."/>
            <person name="Li W."/>
            <person name="Guo W."/>
            <person name="Chen H."/>
            <person name="Chen S."/>
            <person name="Zhou L."/>
            <person name="Zhou L."/>
            <person name="Ni X."/>
            <person name="Tian J."/>
            <person name="Zhou Y."/>
            <person name="Sheng Y."/>
            <person name="Liu T."/>
            <person name="Pan Y."/>
            <person name="Xia L."/>
            <person name="Li J."/>
            <person name="Zhao F."/>
            <person name="Cao W."/>
        </authorList>
    </citation>
    <scope>NUCLEOTIDE SEQUENCE</scope>
    <source>
        <strain evidence="3">Rmic-2018</strain>
        <tissue evidence="3">Larvae</tissue>
    </source>
</reference>
<dbReference type="InterPro" id="IPR036084">
    <property type="entry name" value="Ser_inhib-like_sf"/>
</dbReference>
<reference evidence="3" key="1">
    <citation type="journal article" date="2020" name="Cell">
        <title>Large-Scale Comparative Analyses of Tick Genomes Elucidate Their Genetic Diversity and Vector Capacities.</title>
        <authorList>
            <consortium name="Tick Genome and Microbiome Consortium (TIGMIC)"/>
            <person name="Jia N."/>
            <person name="Wang J."/>
            <person name="Shi W."/>
            <person name="Du L."/>
            <person name="Sun Y."/>
            <person name="Zhan W."/>
            <person name="Jiang J.F."/>
            <person name="Wang Q."/>
            <person name="Zhang B."/>
            <person name="Ji P."/>
            <person name="Bell-Sakyi L."/>
            <person name="Cui X.M."/>
            <person name="Yuan T.T."/>
            <person name="Jiang B.G."/>
            <person name="Yang W.F."/>
            <person name="Lam T.T."/>
            <person name="Chang Q.C."/>
            <person name="Ding S.J."/>
            <person name="Wang X.J."/>
            <person name="Zhu J.G."/>
            <person name="Ruan X.D."/>
            <person name="Zhao L."/>
            <person name="Wei J.T."/>
            <person name="Ye R.Z."/>
            <person name="Que T.C."/>
            <person name="Du C.H."/>
            <person name="Zhou Y.H."/>
            <person name="Cheng J.X."/>
            <person name="Dai P.F."/>
            <person name="Guo W.B."/>
            <person name="Han X.H."/>
            <person name="Huang E.J."/>
            <person name="Li L.F."/>
            <person name="Wei W."/>
            <person name="Gao Y.C."/>
            <person name="Liu J.Z."/>
            <person name="Shao H.Z."/>
            <person name="Wang X."/>
            <person name="Wang C.C."/>
            <person name="Yang T.C."/>
            <person name="Huo Q.B."/>
            <person name="Li W."/>
            <person name="Chen H.Y."/>
            <person name="Chen S.E."/>
            <person name="Zhou L.G."/>
            <person name="Ni X.B."/>
            <person name="Tian J.H."/>
            <person name="Sheng Y."/>
            <person name="Liu T."/>
            <person name="Pan Y.S."/>
            <person name="Xia L.Y."/>
            <person name="Li J."/>
            <person name="Zhao F."/>
            <person name="Cao W.C."/>
        </authorList>
    </citation>
    <scope>NUCLEOTIDE SEQUENCE</scope>
    <source>
        <strain evidence="3">Rmic-2018</strain>
    </source>
</reference>
<dbReference type="Pfam" id="PF01826">
    <property type="entry name" value="TIL"/>
    <property type="match status" value="1"/>
</dbReference>
<dbReference type="Gene3D" id="2.10.25.10">
    <property type="entry name" value="Laminin"/>
    <property type="match status" value="1"/>
</dbReference>
<evidence type="ECO:0000256" key="1">
    <source>
        <dbReference type="SAM" id="SignalP"/>
    </source>
</evidence>
<evidence type="ECO:0000313" key="3">
    <source>
        <dbReference type="EMBL" id="KAH8037138.1"/>
    </source>
</evidence>
<feature type="signal peptide" evidence="1">
    <location>
        <begin position="1"/>
        <end position="21"/>
    </location>
</feature>
<organism evidence="3 4">
    <name type="scientific">Rhipicephalus microplus</name>
    <name type="common">Cattle tick</name>
    <name type="synonym">Boophilus microplus</name>
    <dbReference type="NCBI Taxonomy" id="6941"/>
    <lineage>
        <taxon>Eukaryota</taxon>
        <taxon>Metazoa</taxon>
        <taxon>Ecdysozoa</taxon>
        <taxon>Arthropoda</taxon>
        <taxon>Chelicerata</taxon>
        <taxon>Arachnida</taxon>
        <taxon>Acari</taxon>
        <taxon>Parasitiformes</taxon>
        <taxon>Ixodida</taxon>
        <taxon>Ixodoidea</taxon>
        <taxon>Ixodidae</taxon>
        <taxon>Rhipicephalinae</taxon>
        <taxon>Rhipicephalus</taxon>
        <taxon>Boophilus</taxon>
    </lineage>
</organism>
<dbReference type="AlphaFoldDB" id="A0A9J6ERV7"/>
<dbReference type="VEuPathDB" id="VectorBase:LOC119179584"/>
<dbReference type="Proteomes" id="UP000821866">
    <property type="component" value="Chromosome 10"/>
</dbReference>
<evidence type="ECO:0000259" key="2">
    <source>
        <dbReference type="Pfam" id="PF01826"/>
    </source>
</evidence>
<feature type="chain" id="PRO_5039938481" description="TIL domain-containing protein" evidence="1">
    <location>
        <begin position="22"/>
        <end position="128"/>
    </location>
</feature>
<dbReference type="InterPro" id="IPR002919">
    <property type="entry name" value="TIL_dom"/>
</dbReference>
<feature type="domain" description="TIL" evidence="2">
    <location>
        <begin position="50"/>
        <end position="108"/>
    </location>
</feature>
<keyword evidence="4" id="KW-1185">Reference proteome</keyword>
<name>A0A9J6ERV7_RHIMP</name>
<dbReference type="SUPFAM" id="SSF57567">
    <property type="entry name" value="Serine protease inhibitors"/>
    <property type="match status" value="1"/>
</dbReference>
<keyword evidence="1" id="KW-0732">Signal</keyword>
<protein>
    <recommendedName>
        <fullName evidence="2">TIL domain-containing protein</fullName>
    </recommendedName>
</protein>
<dbReference type="EMBL" id="JABSTU010000002">
    <property type="protein sequence ID" value="KAH8037138.1"/>
    <property type="molecule type" value="Genomic_DNA"/>
</dbReference>
<comment type="caution">
    <text evidence="3">The sequence shown here is derived from an EMBL/GenBank/DDBJ whole genome shotgun (WGS) entry which is preliminary data.</text>
</comment>
<gene>
    <name evidence="3" type="ORF">HPB51_008820</name>
</gene>
<sequence length="128" mass="14608">MAFLTFLAVFLVCGVLLPVKGRDAEVETGASPRGPLSWLLPSWGGWRKRCPWGEVYKECQSSSCVENKCHQVGLRRRRACTLDCVNGCFCMRHLYRNKKGKCVLPWRCRTSGINRLRPSRPSVEPEEH</sequence>
<accession>A0A9J6ERV7</accession>
<proteinExistence type="predicted"/>
<evidence type="ECO:0000313" key="4">
    <source>
        <dbReference type="Proteomes" id="UP000821866"/>
    </source>
</evidence>